<feature type="compositionally biased region" description="Basic and acidic residues" evidence="1">
    <location>
        <begin position="547"/>
        <end position="558"/>
    </location>
</feature>
<accession>A0ABC9F688</accession>
<feature type="compositionally biased region" description="Basic and acidic residues" evidence="1">
    <location>
        <begin position="522"/>
        <end position="533"/>
    </location>
</feature>
<dbReference type="EMBL" id="OZ075115">
    <property type="protein sequence ID" value="CAL5068899.1"/>
    <property type="molecule type" value="Genomic_DNA"/>
</dbReference>
<protein>
    <submittedName>
        <fullName evidence="3">Uncharacterized protein</fullName>
    </submittedName>
</protein>
<feature type="region of interest" description="Disordered" evidence="1">
    <location>
        <begin position="274"/>
        <end position="302"/>
    </location>
</feature>
<keyword evidence="2" id="KW-0812">Transmembrane</keyword>
<sequence length="632" mass="67575">MAVDVVPPLPATTHGADGGGGGATAADAAPSLLAPVSGIVCIFVSAFVSELLSYYVSLGISLACFARAVWPDRVDAVLVPLGAHARRAALLARADLEADLRRLRAHPATAPACAGAEACARRARAAVAGCLNGARRRAAAKWAEHRAAAGVAWFLLRLAGRAARIAATVLLDAAREEAAAHAPAAMAYLRGLVPGGISSPATSSNEGEQAKEEEDDIAGLELRDVVSLVGIAFYLLFSIRFVLSFGAMSGKQFYGMFLVMCGLAVMTAEWINPPDDDDSDTTAGDRSADDTTQQEGDDAGDQARLDAELEEVRGSWQFMYALIFMAFCFDAFLLHATFGPQPTLLLLLAVCNFWVLGIGKDIQLAPEDGERAEGRSAASAEAAAVVDEAVNTWRWGAVWVFVASSVKVLAIFLVVDFYVAALSSLWLCLMADLLLTEEDSLLELYESGGDEDREEGAAGSGEDVNFGGEEGADEASAGAAEHSDTSSSEDEEEDYVLEELCNSSEEHSNTNLSEDEEEDYVLEERCDSSEERTNAISSEDEEEDYVLEERCDSSEERVNATSSEDEAEGAAEEHCDGSEEHEHLEEQRQEELDCSSGGSMDDGWDFVEVDPEMLVKDNTGANRKSSSLLPWK</sequence>
<keyword evidence="4" id="KW-1185">Reference proteome</keyword>
<name>A0ABC9F688_9POAL</name>
<feature type="compositionally biased region" description="Acidic residues" evidence="1">
    <location>
        <begin position="487"/>
        <end position="497"/>
    </location>
</feature>
<evidence type="ECO:0000313" key="4">
    <source>
        <dbReference type="Proteomes" id="UP001497457"/>
    </source>
</evidence>
<evidence type="ECO:0000256" key="1">
    <source>
        <dbReference type="SAM" id="MobiDB-lite"/>
    </source>
</evidence>
<feature type="transmembrane region" description="Helical" evidence="2">
    <location>
        <begin position="408"/>
        <end position="435"/>
    </location>
</feature>
<organism evidence="3 4">
    <name type="scientific">Urochloa decumbens</name>
    <dbReference type="NCBI Taxonomy" id="240449"/>
    <lineage>
        <taxon>Eukaryota</taxon>
        <taxon>Viridiplantae</taxon>
        <taxon>Streptophyta</taxon>
        <taxon>Embryophyta</taxon>
        <taxon>Tracheophyta</taxon>
        <taxon>Spermatophyta</taxon>
        <taxon>Magnoliopsida</taxon>
        <taxon>Liliopsida</taxon>
        <taxon>Poales</taxon>
        <taxon>Poaceae</taxon>
        <taxon>PACMAD clade</taxon>
        <taxon>Panicoideae</taxon>
        <taxon>Panicodae</taxon>
        <taxon>Paniceae</taxon>
        <taxon>Melinidinae</taxon>
        <taxon>Urochloa</taxon>
    </lineage>
</organism>
<dbReference type="AlphaFoldDB" id="A0ABC9F688"/>
<feature type="transmembrane region" description="Helical" evidence="2">
    <location>
        <begin position="318"/>
        <end position="336"/>
    </location>
</feature>
<feature type="region of interest" description="Disordered" evidence="1">
    <location>
        <begin position="1"/>
        <end position="20"/>
    </location>
</feature>
<proteinExistence type="predicted"/>
<dbReference type="Proteomes" id="UP001497457">
    <property type="component" value="Chromosome 5rd"/>
</dbReference>
<keyword evidence="2" id="KW-1133">Transmembrane helix</keyword>
<feature type="compositionally biased region" description="Basic and acidic residues" evidence="1">
    <location>
        <begin position="571"/>
        <end position="591"/>
    </location>
</feature>
<keyword evidence="2" id="KW-0472">Membrane</keyword>
<feature type="region of interest" description="Disordered" evidence="1">
    <location>
        <begin position="449"/>
        <end position="605"/>
    </location>
</feature>
<feature type="transmembrane region" description="Helical" evidence="2">
    <location>
        <begin position="253"/>
        <end position="271"/>
    </location>
</feature>
<feature type="transmembrane region" description="Helical" evidence="2">
    <location>
        <begin position="225"/>
        <end position="246"/>
    </location>
</feature>
<evidence type="ECO:0000313" key="3">
    <source>
        <dbReference type="EMBL" id="CAL5068899.1"/>
    </source>
</evidence>
<reference evidence="3" key="1">
    <citation type="submission" date="2024-10" db="EMBL/GenBank/DDBJ databases">
        <authorList>
            <person name="Ryan C."/>
        </authorList>
    </citation>
    <scope>NUCLEOTIDE SEQUENCE [LARGE SCALE GENOMIC DNA]</scope>
</reference>
<evidence type="ECO:0000256" key="2">
    <source>
        <dbReference type="SAM" id="Phobius"/>
    </source>
</evidence>
<gene>
    <name evidence="3" type="ORF">URODEC1_LOCUS101863</name>
</gene>